<protein>
    <submittedName>
        <fullName evidence="6">C-type lectin domain family 4 member M-like</fullName>
    </submittedName>
</protein>
<organism evidence="5 6">
    <name type="scientific">Eublepharis macularius</name>
    <name type="common">Leopard gecko</name>
    <name type="synonym">Cyrtodactylus macularius</name>
    <dbReference type="NCBI Taxonomy" id="481883"/>
    <lineage>
        <taxon>Eukaryota</taxon>
        <taxon>Metazoa</taxon>
        <taxon>Chordata</taxon>
        <taxon>Craniata</taxon>
        <taxon>Vertebrata</taxon>
        <taxon>Euteleostomi</taxon>
        <taxon>Lepidosauria</taxon>
        <taxon>Squamata</taxon>
        <taxon>Bifurcata</taxon>
        <taxon>Gekkota</taxon>
        <taxon>Eublepharidae</taxon>
        <taxon>Eublepharinae</taxon>
        <taxon>Eublepharis</taxon>
    </lineage>
</organism>
<evidence type="ECO:0000256" key="3">
    <source>
        <dbReference type="SAM" id="Phobius"/>
    </source>
</evidence>
<accession>A0AA97K0P5</accession>
<dbReference type="InterPro" id="IPR018378">
    <property type="entry name" value="C-type_lectin_CS"/>
</dbReference>
<feature type="transmembrane region" description="Helical" evidence="3">
    <location>
        <begin position="54"/>
        <end position="75"/>
    </location>
</feature>
<name>A0AA97K0P5_EUBMA</name>
<dbReference type="PROSITE" id="PS50041">
    <property type="entry name" value="C_TYPE_LECTIN_2"/>
    <property type="match status" value="1"/>
</dbReference>
<dbReference type="PROSITE" id="PS00615">
    <property type="entry name" value="C_TYPE_LECTIN_1"/>
    <property type="match status" value="1"/>
</dbReference>
<keyword evidence="3" id="KW-0472">Membrane</keyword>
<dbReference type="Proteomes" id="UP001190640">
    <property type="component" value="Chromosome 10"/>
</dbReference>
<keyword evidence="1" id="KW-1015">Disulfide bond</keyword>
<dbReference type="KEGG" id="emc:129336962"/>
<gene>
    <name evidence="6" type="primary">LOC129336962</name>
</gene>
<dbReference type="InterPro" id="IPR016186">
    <property type="entry name" value="C-type_lectin-like/link_sf"/>
</dbReference>
<sequence length="275" mass="31173">MDTGSDTEKKPSESAEDAEPEEEEEQPLEEDQEPSELPATRGNKILASTGLKDFIVFLTVLLVGCVAVMPVINYFEKASLDELLNAVSLIQTSMGHFNETYKNMSEREVLIGAFQLADDLAQRKQDNVDLTRAINKVITLVSEGWKPFGGHLYYFSTKGTHHSKATGECRNRNAQLVIITSSQEEDFIEDIARFKETGFWIGLLELNDQWQWINGVKLAGDKSYWANGNPTKTTPKEFQCAEVRGCNSKLKCWYSIPCYRGKYYICKMEPELKIF</sequence>
<keyword evidence="3" id="KW-1133">Transmembrane helix</keyword>
<feature type="compositionally biased region" description="Basic and acidic residues" evidence="2">
    <location>
        <begin position="1"/>
        <end position="13"/>
    </location>
</feature>
<feature type="region of interest" description="Disordered" evidence="2">
    <location>
        <begin position="1"/>
        <end position="39"/>
    </location>
</feature>
<dbReference type="InterPro" id="IPR001304">
    <property type="entry name" value="C-type_lectin-like"/>
</dbReference>
<evidence type="ECO:0000256" key="1">
    <source>
        <dbReference type="ARBA" id="ARBA00023157"/>
    </source>
</evidence>
<dbReference type="Gene3D" id="3.10.100.10">
    <property type="entry name" value="Mannose-Binding Protein A, subunit A"/>
    <property type="match status" value="1"/>
</dbReference>
<dbReference type="AlphaFoldDB" id="A0AA97K0P5"/>
<evidence type="ECO:0000256" key="2">
    <source>
        <dbReference type="SAM" id="MobiDB-lite"/>
    </source>
</evidence>
<dbReference type="RefSeq" id="XP_054846369.1">
    <property type="nucleotide sequence ID" value="XM_054990394.1"/>
</dbReference>
<dbReference type="InterPro" id="IPR050111">
    <property type="entry name" value="C-type_lectin/snaclec_domain"/>
</dbReference>
<dbReference type="Pfam" id="PF00059">
    <property type="entry name" value="Lectin_C"/>
    <property type="match status" value="1"/>
</dbReference>
<dbReference type="InterPro" id="IPR016187">
    <property type="entry name" value="CTDL_fold"/>
</dbReference>
<dbReference type="PANTHER" id="PTHR22803">
    <property type="entry name" value="MANNOSE, PHOSPHOLIPASE, LECTIN RECEPTOR RELATED"/>
    <property type="match status" value="1"/>
</dbReference>
<evidence type="ECO:0000313" key="5">
    <source>
        <dbReference type="Proteomes" id="UP001190640"/>
    </source>
</evidence>
<feature type="compositionally biased region" description="Acidic residues" evidence="2">
    <location>
        <begin position="14"/>
        <end position="34"/>
    </location>
</feature>
<proteinExistence type="predicted"/>
<dbReference type="SUPFAM" id="SSF56436">
    <property type="entry name" value="C-type lectin-like"/>
    <property type="match status" value="1"/>
</dbReference>
<evidence type="ECO:0000259" key="4">
    <source>
        <dbReference type="PROSITE" id="PS50041"/>
    </source>
</evidence>
<feature type="domain" description="C-type lectin" evidence="4">
    <location>
        <begin position="148"/>
        <end position="267"/>
    </location>
</feature>
<keyword evidence="5" id="KW-1185">Reference proteome</keyword>
<evidence type="ECO:0000313" key="6">
    <source>
        <dbReference type="RefSeq" id="XP_054846369.1"/>
    </source>
</evidence>
<dbReference type="GeneID" id="129336962"/>
<keyword evidence="3" id="KW-0812">Transmembrane</keyword>
<reference evidence="6" key="1">
    <citation type="submission" date="2025-08" db="UniProtKB">
        <authorList>
            <consortium name="RefSeq"/>
        </authorList>
    </citation>
    <scope>IDENTIFICATION</scope>
    <source>
        <tissue evidence="6">Blood</tissue>
    </source>
</reference>
<dbReference type="SMART" id="SM00034">
    <property type="entry name" value="CLECT"/>
    <property type="match status" value="1"/>
</dbReference>